<dbReference type="PANTHER" id="PTHR46015:SF1">
    <property type="entry name" value="HOMOCYSTEINE S-METHYLTRANSFERASE-LIKE ISOFORM 1"/>
    <property type="match status" value="1"/>
</dbReference>
<keyword evidence="2 5" id="KW-0808">Transferase</keyword>
<dbReference type="InterPro" id="IPR051486">
    <property type="entry name" value="Hcy_S-methyltransferase"/>
</dbReference>
<comment type="caution">
    <text evidence="7">The sequence shown here is derived from an EMBL/GenBank/DDBJ whole genome shotgun (WGS) entry which is preliminary data.</text>
</comment>
<dbReference type="Pfam" id="PF02574">
    <property type="entry name" value="S-methyl_trans"/>
    <property type="match status" value="1"/>
</dbReference>
<protein>
    <submittedName>
        <fullName evidence="7">Homocysteine S-methyltransferase</fullName>
    </submittedName>
</protein>
<evidence type="ECO:0000256" key="5">
    <source>
        <dbReference type="PROSITE-ProRule" id="PRU00333"/>
    </source>
</evidence>
<keyword evidence="4 5" id="KW-0862">Zinc</keyword>
<feature type="binding site" evidence="5">
    <location>
        <position position="301"/>
    </location>
    <ligand>
        <name>Zn(2+)</name>
        <dbReference type="ChEBI" id="CHEBI:29105"/>
    </ligand>
</feature>
<keyword evidence="3 5" id="KW-0479">Metal-binding</keyword>
<dbReference type="InterPro" id="IPR036589">
    <property type="entry name" value="HCY_dom_sf"/>
</dbReference>
<evidence type="ECO:0000256" key="4">
    <source>
        <dbReference type="ARBA" id="ARBA00022833"/>
    </source>
</evidence>
<reference evidence="8" key="1">
    <citation type="journal article" date="2019" name="Int. J. Syst. Evol. Microbiol.">
        <title>The Global Catalogue of Microorganisms (GCM) 10K type strain sequencing project: providing services to taxonomists for standard genome sequencing and annotation.</title>
        <authorList>
            <consortium name="The Broad Institute Genomics Platform"/>
            <consortium name="The Broad Institute Genome Sequencing Center for Infectious Disease"/>
            <person name="Wu L."/>
            <person name="Ma J."/>
        </authorList>
    </citation>
    <scope>NUCLEOTIDE SEQUENCE [LARGE SCALE GENOMIC DNA]</scope>
    <source>
        <strain evidence="8">JCM 16540</strain>
    </source>
</reference>
<keyword evidence="8" id="KW-1185">Reference proteome</keyword>
<evidence type="ECO:0000256" key="1">
    <source>
        <dbReference type="ARBA" id="ARBA00022603"/>
    </source>
</evidence>
<dbReference type="InterPro" id="IPR017226">
    <property type="entry name" value="BHMT-like"/>
</dbReference>
<accession>A0ABP6XF34</accession>
<evidence type="ECO:0000259" key="6">
    <source>
        <dbReference type="PROSITE" id="PS50970"/>
    </source>
</evidence>
<dbReference type="PIRSF" id="PIRSF037505">
    <property type="entry name" value="Betaine_HMT"/>
    <property type="match status" value="1"/>
</dbReference>
<dbReference type="Proteomes" id="UP001500767">
    <property type="component" value="Unassembled WGS sequence"/>
</dbReference>
<dbReference type="InterPro" id="IPR003726">
    <property type="entry name" value="HCY_dom"/>
</dbReference>
<feature type="binding site" evidence="5">
    <location>
        <position position="237"/>
    </location>
    <ligand>
        <name>Zn(2+)</name>
        <dbReference type="ChEBI" id="CHEBI:29105"/>
    </ligand>
</feature>
<dbReference type="NCBIfam" id="NF007020">
    <property type="entry name" value="PRK09485.1"/>
    <property type="match status" value="1"/>
</dbReference>
<sequence length="325" mass="33866">MVTGNASSDHAYADRVTHPAPRSFTEALAEGPLVLDGGLATQLEASGRDLTSSVWSAQVLADDPEAVVDAHRAFFAAGAQVATTASYQVSSRGFASVGQDSLHISRLLRRSVRLARRAADEVDGETWVAASVGPYGAALGDGSEYRGDYGLSVAQLRRWHRFGIQVLADVGPDVLALETVPCLAEAEALLEEVRGLSRPSWLSMTCVGDRTRAGEPVAEAFAMAADVPEVVAVGVNCLDPADTPALVALATELSGKPAVVYPNAGEQWDAVARRWTGDQADVGTYVGTWLDAGAGLVGGCCRVTPADIGEIARAVGRRTAAPTPV</sequence>
<dbReference type="PANTHER" id="PTHR46015">
    <property type="entry name" value="ZGC:172121"/>
    <property type="match status" value="1"/>
</dbReference>
<name>A0ABP6XF34_9ACTN</name>
<evidence type="ECO:0000313" key="7">
    <source>
        <dbReference type="EMBL" id="GAA3566214.1"/>
    </source>
</evidence>
<dbReference type="PROSITE" id="PS50970">
    <property type="entry name" value="HCY"/>
    <property type="match status" value="1"/>
</dbReference>
<keyword evidence="1 5" id="KW-0489">Methyltransferase</keyword>
<evidence type="ECO:0000313" key="8">
    <source>
        <dbReference type="Proteomes" id="UP001500767"/>
    </source>
</evidence>
<dbReference type="EMBL" id="BAAAYR010000002">
    <property type="protein sequence ID" value="GAA3566214.1"/>
    <property type="molecule type" value="Genomic_DNA"/>
</dbReference>
<dbReference type="Gene3D" id="3.20.20.330">
    <property type="entry name" value="Homocysteine-binding-like domain"/>
    <property type="match status" value="1"/>
</dbReference>
<evidence type="ECO:0000256" key="3">
    <source>
        <dbReference type="ARBA" id="ARBA00022723"/>
    </source>
</evidence>
<feature type="binding site" evidence="5">
    <location>
        <position position="300"/>
    </location>
    <ligand>
        <name>Zn(2+)</name>
        <dbReference type="ChEBI" id="CHEBI:29105"/>
    </ligand>
</feature>
<feature type="domain" description="Hcy-binding" evidence="6">
    <location>
        <begin position="21"/>
        <end position="315"/>
    </location>
</feature>
<gene>
    <name evidence="7" type="primary">mmuM</name>
    <name evidence="7" type="ORF">GCM10022197_22590</name>
</gene>
<organism evidence="7 8">
    <name type="scientific">Microlunatus spumicola</name>
    <dbReference type="NCBI Taxonomy" id="81499"/>
    <lineage>
        <taxon>Bacteria</taxon>
        <taxon>Bacillati</taxon>
        <taxon>Actinomycetota</taxon>
        <taxon>Actinomycetes</taxon>
        <taxon>Propionibacteriales</taxon>
        <taxon>Propionibacteriaceae</taxon>
        <taxon>Microlunatus</taxon>
    </lineage>
</organism>
<evidence type="ECO:0000256" key="2">
    <source>
        <dbReference type="ARBA" id="ARBA00022679"/>
    </source>
</evidence>
<comment type="cofactor">
    <cofactor evidence="5">
        <name>Zn(2+)</name>
        <dbReference type="ChEBI" id="CHEBI:29105"/>
    </cofactor>
</comment>
<proteinExistence type="predicted"/>
<dbReference type="SUPFAM" id="SSF82282">
    <property type="entry name" value="Homocysteine S-methyltransferase"/>
    <property type="match status" value="1"/>
</dbReference>